<dbReference type="CDD" id="cd00198">
    <property type="entry name" value="vWFA"/>
    <property type="match status" value="1"/>
</dbReference>
<feature type="region of interest" description="Disordered" evidence="1">
    <location>
        <begin position="862"/>
        <end position="882"/>
    </location>
</feature>
<proteinExistence type="predicted"/>
<evidence type="ECO:0000259" key="2">
    <source>
        <dbReference type="PROSITE" id="PS50234"/>
    </source>
</evidence>
<dbReference type="PANTHER" id="PTHR22796:SF1">
    <property type="entry name" value="VWFA DOMAIN-CONTAINING PROTEIN"/>
    <property type="match status" value="1"/>
</dbReference>
<dbReference type="SUPFAM" id="SSF52540">
    <property type="entry name" value="P-loop containing nucleoside triphosphate hydrolases"/>
    <property type="match status" value="1"/>
</dbReference>
<sequence>MESLQHAESSFENESAAPEKYLFRLMKLVRETQCEMEVIKPVLDELEVMRLCCSFGMMSSVNAKDFNYSALHAREFDDDFVRFLRFELLENSCPGHVNMKGFFGKQTQVSEALVDMKACSRETLASLTEANEGIYCVKVIADQSEAQGNEDEKPSLVVFSWIRDTQFEPQRLRNTPAFVLRFLTGLTPDIICCTSPSDMEQIKTAMASSNDQRDDDLSSYSVSFHIEKQEDQPDSTECMAVSSIDLENIPDDCSEICLIKGSYPAIAITKTMSSAIRTVPVRHTFHVPGSFPEWLKDESKDFRIDLSHGIVRSVKLAQNILKKFEMWPEDEVNACRDAHEKKLNDDYDAATMKLKTEIAEKKTVVDNVSNELFRLRAVGTSNAESDVSSQTAFAAYEAFREWLKSTCSWKIDRKIELSLDTPTRFQEIMGVLFELYSRGHEGELSKIIEMCATNSKAEILKAIKNRNLEKKSSDSKKVVVDGEEQKAMWQSFLVSTAGPLDKLRTKWWLALESVLATVSEERLKDLKSAKKHAKTAWYDDQKVVIANKFNELRKALLSRDGLLLSVSAHTRGKRTVLCEGTREVHAPPTAYHDIVKLNTQERKLKRADERQEYLGRLLLEPDTNHVAIFTVKVRSVVHICTGSERMAAKLIHFPVTTNSRRPPRANEKVVRTFGKFASACDYDARNRVLTFLSKESVGIYKFDESFKRLDCMKHIDLDVRSTLTDLPFTDVLLLDSTVYVTDSSGSSQGIDMHNDQTSSVMSVHAGTEVDVSHSRLLELADHLAVGVVSCAPSDDGAFEGNLECNSRDDHRALPILPLGVKFLTDKVSAQCVDDKVLVLDPLAQKVYVFSIQVTVRSDSYRMRQSDTTGSKSDDPESSNAECPRKQHWMYTFYHVFEKFPVRSSLDRSAPSLVSLLIACPGVENTASALESYHDFLSLLMSDLMELNKPLHGLNLTKDLKVQRSLLGVTFDSKSLKSFFQTLITFLPVQICRAEGNALTVLHDGMDQSLDELDVDVQAWGAADIAESVRFGLLSPLLCAWRGRCVVITSMGKQSTGKSYFLNHLTGSSFAIAGNRCTDGAWMTLRIMQDILLVVLDFEGLGSFERTDQEDVFLSVLNASVSMFTIFRMEMRFDKDIDGLFTKFQKGINLLKNDERLFQGTLYMSVKDVNPNDRQGVLAEFRRKFQKLLTANREQNFLTEMYSGKLGINCSPPLGTLGYYESLRHARQLIEKLVKDSESLRGFKSGSSFHDCIRLVLAKISILDWTAVDKSSQRLEMNELHRKLPGAIRTGCLIPLEAQLKDENLPQCLKDPLLHDENVVSMLALKELSRDYPELSDSWANADQEVTLDEINDEDIDFGPSVCIHASVDSNHIHFTLLSLFQRYLALTSKGSLEKIVDKDYANFDAILSFLVRRRKTKVILWVKQFLGAERFLDEWEQIEQTYFLPFEAQFKRCLHSCAKCQLQCMRSVCHLFNEEHDCGMSHVCRGLCEYCMRNYQPGKEMPHCVGKAGHEGKCDCAKGDHTCGAECSLVGASNCGGLCVMLQGHDGDHRCSVKQHACGAACSATNCGGKCILNTEHSHTVHKCPETQCIHVCEMDSCKERCSTANHFHGQPSLWAKFAEENGQPADDAAFLTIDKGLLHLCNSRHACTATCEADGVCSKTVQVSTSKFSGACDSFDYELKQMVAVRNKCVIVLQPGQINHDGCPHSCVKLLTDGTKTVHGCGVRCSACEYYCDKPVGHDGDHSAAHGNMRNMHFVAQDRVIPWENRKYEVGEKGIAEMCNMFCSSAGRGHVHYLKCDRAASSSCVYSGLPDQRRHCHLELKPHHKHEVDEVLHEKYWKTIGWEDPCRSAAERLVFGKCPYLCDAPEHNGEDKSPSYCDLDVWHDPIATSTITKREGYTIVSGHRFVCSHTSVTGLIHHVFVLDCSGSMRGKPWQKLVEGVRKYILSRLASGATQDLVSVVTFGNQGIIEYERVPIESAPYRRIEFHGGGTFYSNGLREANALFSRTALDEYKPVLIFFTDGRPADTKKGPKMAMDVRARYEKFGLQSFVVGYGRASELGVADLAKRLGGSVHRTLTPAHFGETFRSISLSLGARAGLNSQHNELNGEMSYMIFRDV</sequence>
<dbReference type="Gene3D" id="3.40.50.410">
    <property type="entry name" value="von Willebrand factor, type A domain"/>
    <property type="match status" value="1"/>
</dbReference>
<evidence type="ECO:0000256" key="1">
    <source>
        <dbReference type="SAM" id="MobiDB-lite"/>
    </source>
</evidence>
<feature type="domain" description="VWFA" evidence="2">
    <location>
        <begin position="1918"/>
        <end position="2105"/>
    </location>
</feature>
<evidence type="ECO:0000313" key="4">
    <source>
        <dbReference type="EMBL" id="CAH0484569.1"/>
    </source>
</evidence>
<protein>
    <recommendedName>
        <fullName evidence="6">VWFA domain-containing protein</fullName>
    </recommendedName>
</protein>
<reference evidence="4 5" key="1">
    <citation type="submission" date="2021-11" db="EMBL/GenBank/DDBJ databases">
        <authorList>
            <person name="Islam A."/>
            <person name="Islam S."/>
            <person name="Flora M.S."/>
            <person name="Rahman M."/>
            <person name="Ziaur R.M."/>
            <person name="Epstein J.H."/>
            <person name="Hassan M."/>
            <person name="Klassen M."/>
            <person name="Woodard K."/>
            <person name="Webb A."/>
            <person name="Webby R.J."/>
            <person name="El Zowalaty M.E."/>
        </authorList>
    </citation>
    <scope>NUCLEOTIDE SEQUENCE [LARGE SCALE GENOMIC DNA]</scope>
    <source>
        <strain evidence="4">Pf1</strain>
    </source>
</reference>
<dbReference type="PROSITE" id="PS50234">
    <property type="entry name" value="VWFA"/>
    <property type="match status" value="1"/>
</dbReference>
<dbReference type="PROSITE" id="PS51717">
    <property type="entry name" value="G_VLIG"/>
    <property type="match status" value="1"/>
</dbReference>
<dbReference type="EMBL" id="CAKLBC010000008">
    <property type="protein sequence ID" value="CAH0484569.1"/>
    <property type="molecule type" value="Genomic_DNA"/>
</dbReference>
<dbReference type="InterPro" id="IPR036465">
    <property type="entry name" value="vWFA_dom_sf"/>
</dbReference>
<feature type="domain" description="VLIG-type G" evidence="3">
    <location>
        <begin position="1041"/>
        <end position="1110"/>
    </location>
</feature>
<comment type="caution">
    <text evidence="4">The sequence shown here is derived from an EMBL/GenBank/DDBJ whole genome shotgun (WGS) entry which is preliminary data.</text>
</comment>
<evidence type="ECO:0000259" key="3">
    <source>
        <dbReference type="PROSITE" id="PS51717"/>
    </source>
</evidence>
<dbReference type="InterPro" id="IPR030383">
    <property type="entry name" value="G_VLIG_dom"/>
</dbReference>
<dbReference type="InterPro" id="IPR027417">
    <property type="entry name" value="P-loop_NTPase"/>
</dbReference>
<gene>
    <name evidence="4" type="ORF">PFR001_LOCUS318</name>
</gene>
<name>A0ABN8BUB4_9STRA</name>
<keyword evidence="5" id="KW-1185">Reference proteome</keyword>
<dbReference type="SUPFAM" id="SSF53300">
    <property type="entry name" value="vWA-like"/>
    <property type="match status" value="1"/>
</dbReference>
<organism evidence="4 5">
    <name type="scientific">Peronospora farinosa</name>
    <dbReference type="NCBI Taxonomy" id="134698"/>
    <lineage>
        <taxon>Eukaryota</taxon>
        <taxon>Sar</taxon>
        <taxon>Stramenopiles</taxon>
        <taxon>Oomycota</taxon>
        <taxon>Peronosporomycetes</taxon>
        <taxon>Peronosporales</taxon>
        <taxon>Peronosporaceae</taxon>
        <taxon>Peronospora</taxon>
    </lineage>
</organism>
<dbReference type="PANTHER" id="PTHR22796">
    <property type="entry name" value="URG4-RELATED"/>
    <property type="match status" value="1"/>
</dbReference>
<evidence type="ECO:0000313" key="5">
    <source>
        <dbReference type="Proteomes" id="UP001157938"/>
    </source>
</evidence>
<dbReference type="InterPro" id="IPR002035">
    <property type="entry name" value="VWF_A"/>
</dbReference>
<dbReference type="SMART" id="SM00327">
    <property type="entry name" value="VWA"/>
    <property type="match status" value="1"/>
</dbReference>
<evidence type="ECO:0008006" key="6">
    <source>
        <dbReference type="Google" id="ProtNLM"/>
    </source>
</evidence>
<dbReference type="Gene3D" id="3.40.50.300">
    <property type="entry name" value="P-loop containing nucleotide triphosphate hydrolases"/>
    <property type="match status" value="1"/>
</dbReference>
<dbReference type="Proteomes" id="UP001157938">
    <property type="component" value="Unassembled WGS sequence"/>
</dbReference>
<accession>A0ABN8BUB4</accession>
<dbReference type="Pfam" id="PF00092">
    <property type="entry name" value="VWA"/>
    <property type="match status" value="1"/>
</dbReference>